<dbReference type="HOGENOM" id="CLU_316514_0_0_1"/>
<reference evidence="8 9" key="1">
    <citation type="journal article" date="2004" name="Nature">
        <title>Genome sequence of the ultrasmall unicellular red alga Cyanidioschyzon merolae 10D.</title>
        <authorList>
            <person name="Matsuzaki M."/>
            <person name="Misumi O."/>
            <person name="Shin-i T."/>
            <person name="Maruyama S."/>
            <person name="Takahara M."/>
            <person name="Miyagishima S."/>
            <person name="Mori T."/>
            <person name="Nishida K."/>
            <person name="Yagisawa F."/>
            <person name="Nishida K."/>
            <person name="Yoshida Y."/>
            <person name="Nishimura Y."/>
            <person name="Nakao S."/>
            <person name="Kobayashi T."/>
            <person name="Momoyama Y."/>
            <person name="Higashiyama T."/>
            <person name="Minoda A."/>
            <person name="Sano M."/>
            <person name="Nomoto H."/>
            <person name="Oishi K."/>
            <person name="Hayashi H."/>
            <person name="Ohta F."/>
            <person name="Nishizaka S."/>
            <person name="Haga S."/>
            <person name="Miura S."/>
            <person name="Morishita T."/>
            <person name="Kabeya Y."/>
            <person name="Terasawa K."/>
            <person name="Suzuki Y."/>
            <person name="Ishii Y."/>
            <person name="Asakawa S."/>
            <person name="Takano H."/>
            <person name="Ohta N."/>
            <person name="Kuroiwa H."/>
            <person name="Tanaka K."/>
            <person name="Shimizu N."/>
            <person name="Sugano S."/>
            <person name="Sato N."/>
            <person name="Nozaki H."/>
            <person name="Ogasawara N."/>
            <person name="Kohara Y."/>
            <person name="Kuroiwa T."/>
        </authorList>
    </citation>
    <scope>NUCLEOTIDE SEQUENCE [LARGE SCALE GENOMIC DNA]</scope>
    <source>
        <strain evidence="8 9">10D</strain>
    </source>
</reference>
<keyword evidence="4" id="KW-0067">ATP-binding</keyword>
<comment type="similarity">
    <text evidence="5">Belongs to the ABC transporter superfamily. ABCF family. EF3 (TC 3.A.1.121) subfamily.</text>
</comment>
<dbReference type="InterPro" id="IPR050611">
    <property type="entry name" value="ABCF"/>
</dbReference>
<keyword evidence="3" id="KW-0547">Nucleotide-binding</keyword>
<dbReference type="Gramene" id="CMI117CT">
    <property type="protein sequence ID" value="CMI117CT"/>
    <property type="gene ID" value="CMI117C"/>
</dbReference>
<accession>M1V540</accession>
<dbReference type="InterPro" id="IPR017871">
    <property type="entry name" value="ABC_transporter-like_CS"/>
</dbReference>
<feature type="compositionally biased region" description="Polar residues" evidence="6">
    <location>
        <begin position="279"/>
        <end position="296"/>
    </location>
</feature>
<dbReference type="OMA" id="QWTPVGD"/>
<dbReference type="FunFam" id="3.40.50.300:FF:000011">
    <property type="entry name" value="Putative ABC transporter ATP-binding component"/>
    <property type="match status" value="1"/>
</dbReference>
<feature type="domain" description="ABC transporter" evidence="7">
    <location>
        <begin position="652"/>
        <end position="868"/>
    </location>
</feature>
<evidence type="ECO:0000256" key="4">
    <source>
        <dbReference type="ARBA" id="ARBA00022840"/>
    </source>
</evidence>
<dbReference type="InterPro" id="IPR003593">
    <property type="entry name" value="AAA+_ATPase"/>
</dbReference>
<dbReference type="PROSITE" id="PS00211">
    <property type="entry name" value="ABC_TRANSPORTER_1"/>
    <property type="match status" value="2"/>
</dbReference>
<feature type="region of interest" description="Disordered" evidence="6">
    <location>
        <begin position="889"/>
        <end position="922"/>
    </location>
</feature>
<dbReference type="PANTHER" id="PTHR19211">
    <property type="entry name" value="ATP-BINDING TRANSPORT PROTEIN-RELATED"/>
    <property type="match status" value="1"/>
</dbReference>
<dbReference type="InterPro" id="IPR003439">
    <property type="entry name" value="ABC_transporter-like_ATP-bd"/>
</dbReference>
<dbReference type="EMBL" id="AP006491">
    <property type="protein sequence ID" value="BAM80005.1"/>
    <property type="molecule type" value="Genomic_DNA"/>
</dbReference>
<dbReference type="AlphaFoldDB" id="M1V540"/>
<dbReference type="InterPro" id="IPR027417">
    <property type="entry name" value="P-loop_NTPase"/>
</dbReference>
<evidence type="ECO:0000259" key="7">
    <source>
        <dbReference type="PROSITE" id="PS50893"/>
    </source>
</evidence>
<keyword evidence="9" id="KW-1185">Reference proteome</keyword>
<feature type="compositionally biased region" description="Basic and acidic residues" evidence="6">
    <location>
        <begin position="909"/>
        <end position="922"/>
    </location>
</feature>
<feature type="compositionally biased region" description="Acidic residues" evidence="6">
    <location>
        <begin position="265"/>
        <end position="278"/>
    </location>
</feature>
<gene>
    <name evidence="8" type="ORF">CYME_CMI117C</name>
</gene>
<dbReference type="PROSITE" id="PS50893">
    <property type="entry name" value="ABC_TRANSPORTER_2"/>
    <property type="match status" value="2"/>
</dbReference>
<dbReference type="RefSeq" id="XP_005536291.1">
    <property type="nucleotide sequence ID" value="XM_005536234.1"/>
</dbReference>
<organism evidence="8 9">
    <name type="scientific">Cyanidioschyzon merolae (strain NIES-3377 / 10D)</name>
    <name type="common">Unicellular red alga</name>
    <dbReference type="NCBI Taxonomy" id="280699"/>
    <lineage>
        <taxon>Eukaryota</taxon>
        <taxon>Rhodophyta</taxon>
        <taxon>Bangiophyceae</taxon>
        <taxon>Cyanidiales</taxon>
        <taxon>Cyanidiaceae</taxon>
        <taxon>Cyanidioschyzon</taxon>
    </lineage>
</organism>
<dbReference type="InterPro" id="IPR032781">
    <property type="entry name" value="ABC_tran_Xtn"/>
</dbReference>
<feature type="region of interest" description="Disordered" evidence="6">
    <location>
        <begin position="163"/>
        <end position="297"/>
    </location>
</feature>
<dbReference type="SUPFAM" id="SSF52540">
    <property type="entry name" value="P-loop containing nucleoside triphosphate hydrolases"/>
    <property type="match status" value="2"/>
</dbReference>
<dbReference type="Pfam" id="PF12848">
    <property type="entry name" value="ABC_tran_Xtn"/>
    <property type="match status" value="1"/>
</dbReference>
<dbReference type="FunFam" id="3.40.50.300:FF:000309">
    <property type="entry name" value="ABC transporter ATP-binding protein"/>
    <property type="match status" value="1"/>
</dbReference>
<dbReference type="GeneID" id="16993825"/>
<dbReference type="CDD" id="cd03221">
    <property type="entry name" value="ABCF_EF-3"/>
    <property type="match status" value="2"/>
</dbReference>
<dbReference type="KEGG" id="cme:CYME_CMI117C"/>
<dbReference type="Proteomes" id="UP000007014">
    <property type="component" value="Chromosome 9"/>
</dbReference>
<evidence type="ECO:0000256" key="5">
    <source>
        <dbReference type="ARBA" id="ARBA00061344"/>
    </source>
</evidence>
<name>M1V540_CYAM1</name>
<evidence type="ECO:0000256" key="2">
    <source>
        <dbReference type="ARBA" id="ARBA00022737"/>
    </source>
</evidence>
<dbReference type="GO" id="GO:0016887">
    <property type="term" value="F:ATP hydrolysis activity"/>
    <property type="evidence" value="ECO:0007669"/>
    <property type="project" value="InterPro"/>
</dbReference>
<evidence type="ECO:0000256" key="6">
    <source>
        <dbReference type="SAM" id="MobiDB-lite"/>
    </source>
</evidence>
<dbReference type="OrthoDB" id="2110130at2759"/>
<evidence type="ECO:0000256" key="3">
    <source>
        <dbReference type="ARBA" id="ARBA00022741"/>
    </source>
</evidence>
<dbReference type="eggNOG" id="KOG0927">
    <property type="taxonomic scope" value="Eukaryota"/>
</dbReference>
<dbReference type="Pfam" id="PF00005">
    <property type="entry name" value="ABC_tran"/>
    <property type="match status" value="2"/>
</dbReference>
<protein>
    <recommendedName>
        <fullName evidence="1">Probable ATP-dependent transporter ycf16</fullName>
    </recommendedName>
</protein>
<dbReference type="Gene3D" id="3.40.50.300">
    <property type="entry name" value="P-loop containing nucleotide triphosphate hydrolases"/>
    <property type="match status" value="2"/>
</dbReference>
<keyword evidence="2" id="KW-0677">Repeat</keyword>
<sequence>MRLAVLGLPSPSFGMELELAFVSNILGTARVGSFLGKDAKDALLLNSRRWVPHAKRFRLGRRTALSLESKGKKHHDNTGAFTSGSARRELSGLAATSDGGSSGSSFVSEEEVEVLEGFEDLLLTSNKKKVTPKTKPAPTSDAKAQASVNGFEVLEGFEDLFTEPKKGKKGKKSKAQASTVTSALRAAAPNEGSVKASHSENAEHGIAAPADPQRNGKLTATTGETVHSLERETQRPAAATEESKQASRTVATGDSPPLETVLDAGSEESSEQVPEDDVSSGNNARQKRQSQSTSTAAGRAALNLRADAGDDITAESVFLRLEDVSVSYRGEVVVKKAELDIRMGDRIAIVGKNGSGKTSLLRILAGLQEPTKGEVVRSPAGLRVGYLRQEFHDDLNPTRTLREELSSALTEANAALARYHELENQVASVAHDPDRLGALLEELERARIECERVGAFNIDMKVDRVMAALGFVSGDDPEKLVASYSGGWKMRIGLGKVLLHEPHVLLLDEPSNHLDVDSVEWLENYLCSLPIPLVIVSHDREFIDRVCNKVVEMERGETVKYVGNYTSFLKQKKERIAAWQAAYERQMKYIEEQKAFINRFKNNAARASQVKSREKALEKFMAAEKFVSPPPGNEKMLRFRFPSAPRSARDLVSLRSVTMRYGDRTLFRNVDFTIERGDRIAVVGPNGSGKSTLLRLICGIEAPTEGEVAIAEYGTKIAYFEQNQADALDMNLTILETMQRAAPANMPYEQIRALLGRFLFKGDAVEKKVGSLSGGEKARLALCKILLEPANLLVLDEPGNHVDIEGRECLEEALQEYDGTLVIVSHDRYLVSQVATSVIAIENGKLEFYDGDYRFYCEQHLELRQRLRERAIAGVTDIKSAPVEAMARAGDGQLHEERKKTFGGSGVKNKKDSMMNSKRWND</sequence>
<evidence type="ECO:0000256" key="1">
    <source>
        <dbReference type="ARBA" id="ARBA00014334"/>
    </source>
</evidence>
<proteinExistence type="inferred from homology"/>
<evidence type="ECO:0000313" key="9">
    <source>
        <dbReference type="Proteomes" id="UP000007014"/>
    </source>
</evidence>
<dbReference type="SMART" id="SM00382">
    <property type="entry name" value="AAA"/>
    <property type="match status" value="2"/>
</dbReference>
<feature type="domain" description="ABC transporter" evidence="7">
    <location>
        <begin position="319"/>
        <end position="580"/>
    </location>
</feature>
<dbReference type="GO" id="GO:0003676">
    <property type="term" value="F:nucleic acid binding"/>
    <property type="evidence" value="ECO:0007669"/>
    <property type="project" value="UniProtKB-ARBA"/>
</dbReference>
<feature type="compositionally biased region" description="Polar residues" evidence="6">
    <location>
        <begin position="216"/>
        <end position="225"/>
    </location>
</feature>
<dbReference type="GO" id="GO:0005524">
    <property type="term" value="F:ATP binding"/>
    <property type="evidence" value="ECO:0007669"/>
    <property type="project" value="UniProtKB-KW"/>
</dbReference>
<dbReference type="STRING" id="280699.M1V540"/>
<reference evidence="8 9" key="2">
    <citation type="journal article" date="2007" name="BMC Biol.">
        <title>A 100%-complete sequence reveals unusually simple genomic features in the hot-spring red alga Cyanidioschyzon merolae.</title>
        <authorList>
            <person name="Nozaki H."/>
            <person name="Takano H."/>
            <person name="Misumi O."/>
            <person name="Terasawa K."/>
            <person name="Matsuzaki M."/>
            <person name="Maruyama S."/>
            <person name="Nishida K."/>
            <person name="Yagisawa F."/>
            <person name="Yoshida Y."/>
            <person name="Fujiwara T."/>
            <person name="Takio S."/>
            <person name="Tamura K."/>
            <person name="Chung S.J."/>
            <person name="Nakamura S."/>
            <person name="Kuroiwa H."/>
            <person name="Tanaka K."/>
            <person name="Sato N."/>
            <person name="Kuroiwa T."/>
        </authorList>
    </citation>
    <scope>NUCLEOTIDE SEQUENCE [LARGE SCALE GENOMIC DNA]</scope>
    <source>
        <strain evidence="8 9">10D</strain>
    </source>
</reference>
<dbReference type="PANTHER" id="PTHR19211:SF95">
    <property type="entry name" value="ABC TRANSPORTER F FAMILY MEMBER 2"/>
    <property type="match status" value="1"/>
</dbReference>
<evidence type="ECO:0000313" key="8">
    <source>
        <dbReference type="EMBL" id="BAM80005.1"/>
    </source>
</evidence>